<gene>
    <name evidence="3" type="ORF">B0T25DRAFT_69573</name>
</gene>
<feature type="transmembrane region" description="Helical" evidence="1">
    <location>
        <begin position="40"/>
        <end position="63"/>
    </location>
</feature>
<feature type="chain" id="PRO_5042567397" evidence="2">
    <location>
        <begin position="25"/>
        <end position="136"/>
    </location>
</feature>
<reference evidence="3" key="2">
    <citation type="submission" date="2023-06" db="EMBL/GenBank/DDBJ databases">
        <authorList>
            <consortium name="Lawrence Berkeley National Laboratory"/>
            <person name="Haridas S."/>
            <person name="Hensen N."/>
            <person name="Bonometti L."/>
            <person name="Westerberg I."/>
            <person name="Brannstrom I.O."/>
            <person name="Guillou S."/>
            <person name="Cros-Aarteil S."/>
            <person name="Calhoun S."/>
            <person name="Kuo A."/>
            <person name="Mondo S."/>
            <person name="Pangilinan J."/>
            <person name="Riley R."/>
            <person name="Labutti K."/>
            <person name="Andreopoulos B."/>
            <person name="Lipzen A."/>
            <person name="Chen C."/>
            <person name="Yanf M."/>
            <person name="Daum C."/>
            <person name="Ng V."/>
            <person name="Clum A."/>
            <person name="Steindorff A."/>
            <person name="Ohm R."/>
            <person name="Martin F."/>
            <person name="Silar P."/>
            <person name="Natvig D."/>
            <person name="Lalanne C."/>
            <person name="Gautier V."/>
            <person name="Ament-Velasquez S.L."/>
            <person name="Kruys A."/>
            <person name="Hutchinson M.I."/>
            <person name="Powell A.J."/>
            <person name="Barry K."/>
            <person name="Miller A.N."/>
            <person name="Grigoriev I.V."/>
            <person name="Debuchy R."/>
            <person name="Gladieux P."/>
            <person name="Thoren M.H."/>
            <person name="Johannesson H."/>
        </authorList>
    </citation>
    <scope>NUCLEOTIDE SEQUENCE</scope>
    <source>
        <strain evidence="3">CBS 955.72</strain>
    </source>
</reference>
<name>A0AAJ0HX90_9PEZI</name>
<proteinExistence type="predicted"/>
<keyword evidence="1" id="KW-0812">Transmembrane</keyword>
<protein>
    <submittedName>
        <fullName evidence="3">Uncharacterized protein</fullName>
    </submittedName>
</protein>
<reference evidence="3" key="1">
    <citation type="journal article" date="2023" name="Mol. Phylogenet. Evol.">
        <title>Genome-scale phylogeny and comparative genomics of the fungal order Sordariales.</title>
        <authorList>
            <person name="Hensen N."/>
            <person name="Bonometti L."/>
            <person name="Westerberg I."/>
            <person name="Brannstrom I.O."/>
            <person name="Guillou S."/>
            <person name="Cros-Aarteil S."/>
            <person name="Calhoun S."/>
            <person name="Haridas S."/>
            <person name="Kuo A."/>
            <person name="Mondo S."/>
            <person name="Pangilinan J."/>
            <person name="Riley R."/>
            <person name="LaButti K."/>
            <person name="Andreopoulos B."/>
            <person name="Lipzen A."/>
            <person name="Chen C."/>
            <person name="Yan M."/>
            <person name="Daum C."/>
            <person name="Ng V."/>
            <person name="Clum A."/>
            <person name="Steindorff A."/>
            <person name="Ohm R.A."/>
            <person name="Martin F."/>
            <person name="Silar P."/>
            <person name="Natvig D.O."/>
            <person name="Lalanne C."/>
            <person name="Gautier V."/>
            <person name="Ament-Velasquez S.L."/>
            <person name="Kruys A."/>
            <person name="Hutchinson M.I."/>
            <person name="Powell A.J."/>
            <person name="Barry K."/>
            <person name="Miller A.N."/>
            <person name="Grigoriev I.V."/>
            <person name="Debuchy R."/>
            <person name="Gladieux P."/>
            <person name="Hiltunen Thoren M."/>
            <person name="Johannesson H."/>
        </authorList>
    </citation>
    <scope>NUCLEOTIDE SEQUENCE</scope>
    <source>
        <strain evidence="3">CBS 955.72</strain>
    </source>
</reference>
<dbReference type="Proteomes" id="UP001275084">
    <property type="component" value="Unassembled WGS sequence"/>
</dbReference>
<keyword evidence="4" id="KW-1185">Reference proteome</keyword>
<keyword evidence="2" id="KW-0732">Signal</keyword>
<evidence type="ECO:0000313" key="3">
    <source>
        <dbReference type="EMBL" id="KAK3364585.1"/>
    </source>
</evidence>
<organism evidence="3 4">
    <name type="scientific">Lasiosphaeria hispida</name>
    <dbReference type="NCBI Taxonomy" id="260671"/>
    <lineage>
        <taxon>Eukaryota</taxon>
        <taxon>Fungi</taxon>
        <taxon>Dikarya</taxon>
        <taxon>Ascomycota</taxon>
        <taxon>Pezizomycotina</taxon>
        <taxon>Sordariomycetes</taxon>
        <taxon>Sordariomycetidae</taxon>
        <taxon>Sordariales</taxon>
        <taxon>Lasiosphaeriaceae</taxon>
        <taxon>Lasiosphaeria</taxon>
    </lineage>
</organism>
<keyword evidence="1" id="KW-1133">Transmembrane helix</keyword>
<comment type="caution">
    <text evidence="3">The sequence shown here is derived from an EMBL/GenBank/DDBJ whole genome shotgun (WGS) entry which is preliminary data.</text>
</comment>
<dbReference type="EMBL" id="JAUIQD010000001">
    <property type="protein sequence ID" value="KAK3364585.1"/>
    <property type="molecule type" value="Genomic_DNA"/>
</dbReference>
<evidence type="ECO:0000256" key="2">
    <source>
        <dbReference type="SAM" id="SignalP"/>
    </source>
</evidence>
<keyword evidence="1" id="KW-0472">Membrane</keyword>
<accession>A0AAJ0HX90</accession>
<evidence type="ECO:0000313" key="4">
    <source>
        <dbReference type="Proteomes" id="UP001275084"/>
    </source>
</evidence>
<sequence length="136" mass="15903">MSMCPHRLFFGLVMTLCRHATCNAFALDVWAKTQGSFGWIDWLCGVLFLLLFFTSSILVLLCVCERPFTNPILAPLIIFCLLPPHPTSDILFCQVVPFEFLLFSSEWPVQKWRKRYHDELRQWELGLANGERPWDH</sequence>
<feature type="signal peptide" evidence="2">
    <location>
        <begin position="1"/>
        <end position="24"/>
    </location>
</feature>
<evidence type="ECO:0000256" key="1">
    <source>
        <dbReference type="SAM" id="Phobius"/>
    </source>
</evidence>
<dbReference type="AlphaFoldDB" id="A0AAJ0HX90"/>